<keyword evidence="4" id="KW-1133">Transmembrane helix</keyword>
<keyword evidence="3" id="KW-0012">Acyltransferase</keyword>
<dbReference type="GO" id="GO:0006633">
    <property type="term" value="P:fatty acid biosynthetic process"/>
    <property type="evidence" value="ECO:0007669"/>
    <property type="project" value="InterPro"/>
</dbReference>
<evidence type="ECO:0000256" key="2">
    <source>
        <dbReference type="ARBA" id="ARBA00022679"/>
    </source>
</evidence>
<keyword evidence="8" id="KW-1185">Reference proteome</keyword>
<dbReference type="GO" id="GO:0044550">
    <property type="term" value="P:secondary metabolite biosynthetic process"/>
    <property type="evidence" value="ECO:0007669"/>
    <property type="project" value="TreeGrafter"/>
</dbReference>
<keyword evidence="1" id="KW-0963">Cytoplasm</keyword>
<evidence type="ECO:0000259" key="6">
    <source>
        <dbReference type="Pfam" id="PF08545"/>
    </source>
</evidence>
<organism evidence="7 8">
    <name type="scientific">Streptomyces alanosinicus</name>
    <dbReference type="NCBI Taxonomy" id="68171"/>
    <lineage>
        <taxon>Bacteria</taxon>
        <taxon>Bacillati</taxon>
        <taxon>Actinomycetota</taxon>
        <taxon>Actinomycetes</taxon>
        <taxon>Kitasatosporales</taxon>
        <taxon>Streptomycetaceae</taxon>
        <taxon>Streptomyces</taxon>
    </lineage>
</organism>
<accession>A0A918YTH8</accession>
<reference evidence="7" key="2">
    <citation type="submission" date="2020-09" db="EMBL/GenBank/DDBJ databases">
        <authorList>
            <person name="Sun Q."/>
            <person name="Ohkuma M."/>
        </authorList>
    </citation>
    <scope>NUCLEOTIDE SEQUENCE</scope>
    <source>
        <strain evidence="7">JCM 4714</strain>
    </source>
</reference>
<dbReference type="PANTHER" id="PTHR34069">
    <property type="entry name" value="3-OXOACYL-[ACYL-CARRIER-PROTEIN] SYNTHASE 3"/>
    <property type="match status" value="1"/>
</dbReference>
<proteinExistence type="predicted"/>
<dbReference type="EMBL" id="BMVG01000062">
    <property type="protein sequence ID" value="GHE15382.1"/>
    <property type="molecule type" value="Genomic_DNA"/>
</dbReference>
<feature type="domain" description="Beta-ketoacyl-[acyl-carrier-protein] synthase III N-terminal" evidence="6">
    <location>
        <begin position="116"/>
        <end position="200"/>
    </location>
</feature>
<dbReference type="Gene3D" id="3.40.47.10">
    <property type="match status" value="2"/>
</dbReference>
<dbReference type="SUPFAM" id="SSF53901">
    <property type="entry name" value="Thiolase-like"/>
    <property type="match status" value="1"/>
</dbReference>
<dbReference type="Proteomes" id="UP000655443">
    <property type="component" value="Unassembled WGS sequence"/>
</dbReference>
<gene>
    <name evidence="7" type="primary">fabH</name>
    <name evidence="7" type="ORF">GCM10010339_89880</name>
</gene>
<dbReference type="AlphaFoldDB" id="A0A918YTH8"/>
<evidence type="ECO:0000256" key="3">
    <source>
        <dbReference type="ARBA" id="ARBA00023315"/>
    </source>
</evidence>
<keyword evidence="4" id="KW-0472">Membrane</keyword>
<keyword evidence="4" id="KW-0812">Transmembrane</keyword>
<dbReference type="Pfam" id="PF08541">
    <property type="entry name" value="ACP_syn_III_C"/>
    <property type="match status" value="1"/>
</dbReference>
<evidence type="ECO:0000259" key="5">
    <source>
        <dbReference type="Pfam" id="PF08541"/>
    </source>
</evidence>
<evidence type="ECO:0000313" key="8">
    <source>
        <dbReference type="Proteomes" id="UP000655443"/>
    </source>
</evidence>
<dbReference type="InterPro" id="IPR013747">
    <property type="entry name" value="ACP_syn_III_C"/>
</dbReference>
<evidence type="ECO:0000256" key="4">
    <source>
        <dbReference type="SAM" id="Phobius"/>
    </source>
</evidence>
<evidence type="ECO:0000256" key="1">
    <source>
        <dbReference type="ARBA" id="ARBA00022490"/>
    </source>
</evidence>
<evidence type="ECO:0000313" key="7">
    <source>
        <dbReference type="EMBL" id="GHE15382.1"/>
    </source>
</evidence>
<sequence>MTQPRYSTMRHVAVHEPAHRQTGEEIEDEVRSRNPGLRLMPGLLRQMYGFEERRVAPDGALPSDLAAAACRQLLDECGLGPDDIDLLIFASASEDLEEPATAHIVADKLQLTAPVFDVQNACNGVLNALENGDALIRAGGYRRVLIATGERGSALSRLPVRDRADLALLLPAFTLGDLGAALLLEASDHRGLLGIHWDTNSAGWRAATVTNPYFAPGAPVTSLRFDSQALAASFAGMEQGAVDALAGWGRKPDDLDLVCVHQASVPFTHAILDSIGIARDRSVATFPRYGNVATASLPLQLTKAGRQDRLRPGALVAFLGLASGASAGLLLMQWHPDAA</sequence>
<protein>
    <submittedName>
        <fullName evidence="7">3-oxoacyl-ACP synthase</fullName>
    </submittedName>
</protein>
<dbReference type="GO" id="GO:0004315">
    <property type="term" value="F:3-oxoacyl-[acyl-carrier-protein] synthase activity"/>
    <property type="evidence" value="ECO:0007669"/>
    <property type="project" value="InterPro"/>
</dbReference>
<dbReference type="RefSeq" id="WP_189959333.1">
    <property type="nucleotide sequence ID" value="NZ_BMVG01000062.1"/>
</dbReference>
<comment type="caution">
    <text evidence="7">The sequence shown here is derived from an EMBL/GenBank/DDBJ whole genome shotgun (WGS) entry which is preliminary data.</text>
</comment>
<dbReference type="InterPro" id="IPR016039">
    <property type="entry name" value="Thiolase-like"/>
</dbReference>
<dbReference type="Pfam" id="PF08545">
    <property type="entry name" value="ACP_syn_III"/>
    <property type="match status" value="1"/>
</dbReference>
<keyword evidence="2" id="KW-0808">Transferase</keyword>
<dbReference type="PANTHER" id="PTHR34069:SF3">
    <property type="entry name" value="ACYL-COA:ACYL-COA ALKYLTRANSFERASE"/>
    <property type="match status" value="1"/>
</dbReference>
<name>A0A918YTH8_9ACTN</name>
<feature type="domain" description="Beta-ketoacyl-[acyl-carrier-protein] synthase III C-terminal" evidence="5">
    <location>
        <begin position="249"/>
        <end position="334"/>
    </location>
</feature>
<feature type="transmembrane region" description="Helical" evidence="4">
    <location>
        <begin position="313"/>
        <end position="334"/>
    </location>
</feature>
<dbReference type="InterPro" id="IPR013751">
    <property type="entry name" value="ACP_syn_III_N"/>
</dbReference>
<reference evidence="7" key="1">
    <citation type="journal article" date="2014" name="Int. J. Syst. Evol. Microbiol.">
        <title>Complete genome sequence of Corynebacterium casei LMG S-19264T (=DSM 44701T), isolated from a smear-ripened cheese.</title>
        <authorList>
            <consortium name="US DOE Joint Genome Institute (JGI-PGF)"/>
            <person name="Walter F."/>
            <person name="Albersmeier A."/>
            <person name="Kalinowski J."/>
            <person name="Ruckert C."/>
        </authorList>
    </citation>
    <scope>NUCLEOTIDE SEQUENCE</scope>
    <source>
        <strain evidence="7">JCM 4714</strain>
    </source>
</reference>